<dbReference type="Pfam" id="PF01553">
    <property type="entry name" value="Acyltransferase"/>
    <property type="match status" value="1"/>
</dbReference>
<evidence type="ECO:0000256" key="1">
    <source>
        <dbReference type="ARBA" id="ARBA00005189"/>
    </source>
</evidence>
<dbReference type="Proteomes" id="UP000184035">
    <property type="component" value="Unassembled WGS sequence"/>
</dbReference>
<organism evidence="9 10">
    <name type="scientific">Clostridium fallax</name>
    <dbReference type="NCBI Taxonomy" id="1533"/>
    <lineage>
        <taxon>Bacteria</taxon>
        <taxon>Bacillati</taxon>
        <taxon>Bacillota</taxon>
        <taxon>Clostridia</taxon>
        <taxon>Eubacteriales</taxon>
        <taxon>Clostridiaceae</taxon>
        <taxon>Clostridium</taxon>
    </lineage>
</organism>
<keyword evidence="3 7" id="KW-0444">Lipid biosynthesis</keyword>
<dbReference type="CDD" id="cd07989">
    <property type="entry name" value="LPLAT_AGPAT-like"/>
    <property type="match status" value="1"/>
</dbReference>
<evidence type="ECO:0000313" key="9">
    <source>
        <dbReference type="EMBL" id="SHF10819.1"/>
    </source>
</evidence>
<dbReference type="EMBL" id="FQVM01000034">
    <property type="protein sequence ID" value="SHF10819.1"/>
    <property type="molecule type" value="Genomic_DNA"/>
</dbReference>
<keyword evidence="10" id="KW-1185">Reference proteome</keyword>
<keyword evidence="6 7" id="KW-0012">Acyltransferase</keyword>
<evidence type="ECO:0000256" key="3">
    <source>
        <dbReference type="ARBA" id="ARBA00022516"/>
    </source>
</evidence>
<protein>
    <recommendedName>
        <fullName evidence="7">1-acyl-sn-glycerol-3-phosphate acyltransferase</fullName>
        <ecNumber evidence="7">2.3.1.51</ecNumber>
    </recommendedName>
</protein>
<dbReference type="RefSeq" id="WP_083573531.1">
    <property type="nucleotide sequence ID" value="NZ_FQVM01000034.1"/>
</dbReference>
<keyword evidence="7" id="KW-0594">Phospholipid biosynthesis</keyword>
<dbReference type="NCBIfam" id="TIGR00530">
    <property type="entry name" value="AGP_acyltrn"/>
    <property type="match status" value="1"/>
</dbReference>
<dbReference type="AlphaFoldDB" id="A0A1M4YYB3"/>
<dbReference type="STRING" id="1533.SAMN05443638_1343"/>
<gene>
    <name evidence="9" type="ORF">SAMN05443638_1343</name>
</gene>
<proteinExistence type="inferred from homology"/>
<evidence type="ECO:0000256" key="5">
    <source>
        <dbReference type="ARBA" id="ARBA00023098"/>
    </source>
</evidence>
<dbReference type="GO" id="GO:0016020">
    <property type="term" value="C:membrane"/>
    <property type="evidence" value="ECO:0007669"/>
    <property type="project" value="InterPro"/>
</dbReference>
<dbReference type="PANTHER" id="PTHR10434:SF64">
    <property type="entry name" value="1-ACYL-SN-GLYCEROL-3-PHOSPHATE ACYLTRANSFERASE-RELATED"/>
    <property type="match status" value="1"/>
</dbReference>
<dbReference type="OrthoDB" id="9803035at2"/>
<dbReference type="PANTHER" id="PTHR10434">
    <property type="entry name" value="1-ACYL-SN-GLYCEROL-3-PHOSPHATE ACYLTRANSFERASE"/>
    <property type="match status" value="1"/>
</dbReference>
<dbReference type="GO" id="GO:0006654">
    <property type="term" value="P:phosphatidic acid biosynthetic process"/>
    <property type="evidence" value="ECO:0007669"/>
    <property type="project" value="TreeGrafter"/>
</dbReference>
<evidence type="ECO:0000256" key="7">
    <source>
        <dbReference type="RuleBase" id="RU361267"/>
    </source>
</evidence>
<comment type="similarity">
    <text evidence="2 7">Belongs to the 1-acyl-sn-glycerol-3-phosphate acyltransferase family.</text>
</comment>
<dbReference type="SMART" id="SM00563">
    <property type="entry name" value="PlsC"/>
    <property type="match status" value="1"/>
</dbReference>
<evidence type="ECO:0000256" key="4">
    <source>
        <dbReference type="ARBA" id="ARBA00022679"/>
    </source>
</evidence>
<keyword evidence="4 7" id="KW-0808">Transferase</keyword>
<evidence type="ECO:0000313" key="10">
    <source>
        <dbReference type="Proteomes" id="UP000184035"/>
    </source>
</evidence>
<dbReference type="SUPFAM" id="SSF69593">
    <property type="entry name" value="Glycerol-3-phosphate (1)-acyltransferase"/>
    <property type="match status" value="1"/>
</dbReference>
<keyword evidence="7" id="KW-1208">Phospholipid metabolism</keyword>
<dbReference type="InterPro" id="IPR004552">
    <property type="entry name" value="AGP_acyltrans"/>
</dbReference>
<evidence type="ECO:0000259" key="8">
    <source>
        <dbReference type="SMART" id="SM00563"/>
    </source>
</evidence>
<evidence type="ECO:0000256" key="2">
    <source>
        <dbReference type="ARBA" id="ARBA00008655"/>
    </source>
</evidence>
<dbReference type="GO" id="GO:0003841">
    <property type="term" value="F:1-acylglycerol-3-phosphate O-acyltransferase activity"/>
    <property type="evidence" value="ECO:0007669"/>
    <property type="project" value="UniProtKB-UniRule"/>
</dbReference>
<evidence type="ECO:0000256" key="6">
    <source>
        <dbReference type="ARBA" id="ARBA00023315"/>
    </source>
</evidence>
<feature type="domain" description="Phospholipid/glycerol acyltransferase" evidence="8">
    <location>
        <begin position="59"/>
        <end position="173"/>
    </location>
</feature>
<dbReference type="EC" id="2.3.1.51" evidence="7"/>
<sequence length="223" mass="25145">MIIQGIKGIIAKIILKYCGEEKGREYINKQFLSWARWNNKLLGLSIDIKGKENIPKGVCVFISNHQSILDIPIMVEASNRPIGFIAKKELIKIPVLGQWMKLVHCVTLDRQNVREAIKVINDGVENLKKGYSMGIFPEGTRAKDGIIKPFKKGSLKLATKAKVPIVPVTIDGAYKAFEIDGKFKKANITITFSKPIFTENLSREEEIELPKIIENTIRTNLKK</sequence>
<comment type="domain">
    <text evidence="7">The HXXXXD motif is essential for acyltransferase activity and may constitute the binding site for the phosphate moiety of the glycerol-3-phosphate.</text>
</comment>
<comment type="catalytic activity">
    <reaction evidence="7">
        <text>a 1-acyl-sn-glycero-3-phosphate + an acyl-CoA = a 1,2-diacyl-sn-glycero-3-phosphate + CoA</text>
        <dbReference type="Rhea" id="RHEA:19709"/>
        <dbReference type="ChEBI" id="CHEBI:57287"/>
        <dbReference type="ChEBI" id="CHEBI:57970"/>
        <dbReference type="ChEBI" id="CHEBI:58342"/>
        <dbReference type="ChEBI" id="CHEBI:58608"/>
        <dbReference type="EC" id="2.3.1.51"/>
    </reaction>
</comment>
<name>A0A1M4YYB3_9CLOT</name>
<dbReference type="InterPro" id="IPR002123">
    <property type="entry name" value="Plipid/glycerol_acylTrfase"/>
</dbReference>
<reference evidence="9 10" key="1">
    <citation type="submission" date="2016-11" db="EMBL/GenBank/DDBJ databases">
        <authorList>
            <person name="Jaros S."/>
            <person name="Januszkiewicz K."/>
            <person name="Wedrychowicz H."/>
        </authorList>
    </citation>
    <scope>NUCLEOTIDE SEQUENCE [LARGE SCALE GENOMIC DNA]</scope>
    <source>
        <strain evidence="9 10">DSM 2631</strain>
    </source>
</reference>
<keyword evidence="5 7" id="KW-0443">Lipid metabolism</keyword>
<comment type="pathway">
    <text evidence="1">Lipid metabolism.</text>
</comment>
<accession>A0A1M4YYB3</accession>